<comment type="caution">
    <text evidence="1">The sequence shown here is derived from an EMBL/GenBank/DDBJ whole genome shotgun (WGS) entry which is preliminary data.</text>
</comment>
<accession>A0A498IRB3</accession>
<dbReference type="Proteomes" id="UP000290289">
    <property type="component" value="Chromosome 11"/>
</dbReference>
<gene>
    <name evidence="1" type="ORF">DVH24_032891</name>
</gene>
<proteinExistence type="predicted"/>
<reference evidence="1 2" key="1">
    <citation type="submission" date="2018-10" db="EMBL/GenBank/DDBJ databases">
        <title>A high-quality apple genome assembly.</title>
        <authorList>
            <person name="Hu J."/>
        </authorList>
    </citation>
    <scope>NUCLEOTIDE SEQUENCE [LARGE SCALE GENOMIC DNA]</scope>
    <source>
        <strain evidence="2">cv. HFTH1</strain>
        <tissue evidence="1">Young leaf</tissue>
    </source>
</reference>
<dbReference type="AlphaFoldDB" id="A0A498IRB3"/>
<protein>
    <submittedName>
        <fullName evidence="1">Uncharacterized protein</fullName>
    </submittedName>
</protein>
<dbReference type="EMBL" id="RDQH01000337">
    <property type="protein sequence ID" value="RXH84607.1"/>
    <property type="molecule type" value="Genomic_DNA"/>
</dbReference>
<sequence length="70" mass="8052">MKISSHLLSALQGKPTSWAVFNHFWIEVCVLGFVGCSHMEIWKFLVVDCGELTQWRSYFMLEKMGALDAQ</sequence>
<organism evidence="1 2">
    <name type="scientific">Malus domestica</name>
    <name type="common">Apple</name>
    <name type="synonym">Pyrus malus</name>
    <dbReference type="NCBI Taxonomy" id="3750"/>
    <lineage>
        <taxon>Eukaryota</taxon>
        <taxon>Viridiplantae</taxon>
        <taxon>Streptophyta</taxon>
        <taxon>Embryophyta</taxon>
        <taxon>Tracheophyta</taxon>
        <taxon>Spermatophyta</taxon>
        <taxon>Magnoliopsida</taxon>
        <taxon>eudicotyledons</taxon>
        <taxon>Gunneridae</taxon>
        <taxon>Pentapetalae</taxon>
        <taxon>rosids</taxon>
        <taxon>fabids</taxon>
        <taxon>Rosales</taxon>
        <taxon>Rosaceae</taxon>
        <taxon>Amygdaloideae</taxon>
        <taxon>Maleae</taxon>
        <taxon>Malus</taxon>
    </lineage>
</organism>
<keyword evidence="2" id="KW-1185">Reference proteome</keyword>
<evidence type="ECO:0000313" key="2">
    <source>
        <dbReference type="Proteomes" id="UP000290289"/>
    </source>
</evidence>
<name>A0A498IRB3_MALDO</name>
<evidence type="ECO:0000313" key="1">
    <source>
        <dbReference type="EMBL" id="RXH84607.1"/>
    </source>
</evidence>